<dbReference type="EMBL" id="SHKL01000001">
    <property type="protein sequence ID" value="RZT83485.1"/>
    <property type="molecule type" value="Genomic_DNA"/>
</dbReference>
<organism evidence="4 5">
    <name type="scientific">Pseudonocardia sediminis</name>
    <dbReference type="NCBI Taxonomy" id="1397368"/>
    <lineage>
        <taxon>Bacteria</taxon>
        <taxon>Bacillati</taxon>
        <taxon>Actinomycetota</taxon>
        <taxon>Actinomycetes</taxon>
        <taxon>Pseudonocardiales</taxon>
        <taxon>Pseudonocardiaceae</taxon>
        <taxon>Pseudonocardia</taxon>
    </lineage>
</organism>
<dbReference type="RefSeq" id="WP_130288233.1">
    <property type="nucleotide sequence ID" value="NZ_SHKL01000001.1"/>
</dbReference>
<feature type="compositionally biased region" description="Basic and acidic residues" evidence="1">
    <location>
        <begin position="311"/>
        <end position="329"/>
    </location>
</feature>
<evidence type="ECO:0000313" key="5">
    <source>
        <dbReference type="Proteomes" id="UP000291591"/>
    </source>
</evidence>
<feature type="domain" description="DUF4142" evidence="3">
    <location>
        <begin position="50"/>
        <end position="179"/>
    </location>
</feature>
<dbReference type="InterPro" id="IPR025419">
    <property type="entry name" value="DUF4142"/>
</dbReference>
<keyword evidence="2" id="KW-0472">Membrane</keyword>
<evidence type="ECO:0000256" key="1">
    <source>
        <dbReference type="SAM" id="MobiDB-lite"/>
    </source>
</evidence>
<gene>
    <name evidence="4" type="ORF">EV383_0290</name>
</gene>
<accession>A0A4Q7UPG3</accession>
<keyword evidence="2" id="KW-1133">Transmembrane helix</keyword>
<comment type="caution">
    <text evidence="4">The sequence shown here is derived from an EMBL/GenBank/DDBJ whole genome shotgun (WGS) entry which is preliminary data.</text>
</comment>
<evidence type="ECO:0000259" key="3">
    <source>
        <dbReference type="Pfam" id="PF13628"/>
    </source>
</evidence>
<keyword evidence="2" id="KW-0812">Transmembrane</keyword>
<protein>
    <submittedName>
        <fullName evidence="4">Putative outer membrane protein</fullName>
    </submittedName>
</protein>
<keyword evidence="5" id="KW-1185">Reference proteome</keyword>
<feature type="region of interest" description="Disordered" evidence="1">
    <location>
        <begin position="256"/>
        <end position="329"/>
    </location>
</feature>
<evidence type="ECO:0000313" key="4">
    <source>
        <dbReference type="EMBL" id="RZT83485.1"/>
    </source>
</evidence>
<dbReference type="Pfam" id="PF13628">
    <property type="entry name" value="DUF4142"/>
    <property type="match status" value="1"/>
</dbReference>
<dbReference type="Proteomes" id="UP000291591">
    <property type="component" value="Unassembled WGS sequence"/>
</dbReference>
<feature type="transmembrane region" description="Helical" evidence="2">
    <location>
        <begin position="207"/>
        <end position="228"/>
    </location>
</feature>
<name>A0A4Q7UPG3_PSEST</name>
<sequence>MPRRIPAALRWALLVALVGAVVISIGQSWVAAAPSAGGWTQTRWGPLGPADRDLLQKVRLAGLWEAPTGQQAQQQAVAPAVKEVGAHLAGEHAQLDVAARETADKLGVLLPSRPSDQQLGWMNQLSGLTGTDYDRAFIQIVRAAHGTVLPLIAEVRSGTRNQLMRQFADTADQYVGRHIGYLESTGLVDYSALPEPPEPAPAPGTSGAGLIVPALVVLGALLAAIGLLTTLRRRPRPHGDAPDLLHRPLRALGGRAILPAPRPVPDIERDGPGTGARRTQSDLVPAHPTGPDPWDELGNAPPGRRARRRRPDHDTDHPIDGHHRRDTWS</sequence>
<reference evidence="4 5" key="1">
    <citation type="submission" date="2019-02" db="EMBL/GenBank/DDBJ databases">
        <title>Sequencing the genomes of 1000 actinobacteria strains.</title>
        <authorList>
            <person name="Klenk H.-P."/>
        </authorList>
    </citation>
    <scope>NUCLEOTIDE SEQUENCE [LARGE SCALE GENOMIC DNA]</scope>
    <source>
        <strain evidence="4 5">DSM 45779</strain>
    </source>
</reference>
<dbReference type="OrthoDB" id="3674617at2"/>
<proteinExistence type="predicted"/>
<dbReference type="AlphaFoldDB" id="A0A4Q7UPG3"/>
<evidence type="ECO:0000256" key="2">
    <source>
        <dbReference type="SAM" id="Phobius"/>
    </source>
</evidence>